<organism evidence="11 12">
    <name type="scientific">Pseudoalteromonas porphyrae</name>
    <dbReference type="NCBI Taxonomy" id="187330"/>
    <lineage>
        <taxon>Bacteria</taxon>
        <taxon>Pseudomonadati</taxon>
        <taxon>Pseudomonadota</taxon>
        <taxon>Gammaproteobacteria</taxon>
        <taxon>Alteromonadales</taxon>
        <taxon>Pseudoalteromonadaceae</taxon>
        <taxon>Pseudoalteromonas</taxon>
    </lineage>
</organism>
<accession>A0A0N0LW35</accession>
<comment type="subcellular location">
    <subcellularLocation>
        <location evidence="9">Cytoplasm</location>
    </subcellularLocation>
</comment>
<keyword evidence="3 9" id="KW-0808">Transferase</keyword>
<evidence type="ECO:0000256" key="6">
    <source>
        <dbReference type="ARBA" id="ARBA00022777"/>
    </source>
</evidence>
<comment type="pathway">
    <text evidence="9">Metabolic intermediate biosynthesis; acetyl-CoA biosynthesis; acetyl-CoA from acetate: step 1/2.</text>
</comment>
<feature type="binding site" evidence="9">
    <location>
        <begin position="211"/>
        <end position="215"/>
    </location>
    <ligand>
        <name>ATP</name>
        <dbReference type="ChEBI" id="CHEBI:30616"/>
    </ligand>
</feature>
<dbReference type="SUPFAM" id="SSF53067">
    <property type="entry name" value="Actin-like ATPase domain"/>
    <property type="match status" value="2"/>
</dbReference>
<dbReference type="NCBIfam" id="TIGR00016">
    <property type="entry name" value="ackA"/>
    <property type="match status" value="1"/>
</dbReference>
<evidence type="ECO:0000256" key="3">
    <source>
        <dbReference type="ARBA" id="ARBA00022679"/>
    </source>
</evidence>
<dbReference type="Proteomes" id="UP000037848">
    <property type="component" value="Unassembled WGS sequence"/>
</dbReference>
<dbReference type="PANTHER" id="PTHR21060:SF21">
    <property type="entry name" value="ACETATE KINASE"/>
    <property type="match status" value="1"/>
</dbReference>
<dbReference type="InterPro" id="IPR004372">
    <property type="entry name" value="Ac/propionate_kinase"/>
</dbReference>
<evidence type="ECO:0000313" key="12">
    <source>
        <dbReference type="Proteomes" id="UP000037848"/>
    </source>
</evidence>
<feature type="binding site" evidence="9">
    <location>
        <position position="15"/>
    </location>
    <ligand>
        <name>Mg(2+)</name>
        <dbReference type="ChEBI" id="CHEBI:18420"/>
    </ligand>
</feature>
<protein>
    <recommendedName>
        <fullName evidence="9">Acetate kinase</fullName>
        <ecNumber evidence="9">2.7.2.1</ecNumber>
    </recommendedName>
    <alternativeName>
        <fullName evidence="9">Acetokinase</fullName>
    </alternativeName>
</protein>
<evidence type="ECO:0000256" key="9">
    <source>
        <dbReference type="HAMAP-Rule" id="MF_00020"/>
    </source>
</evidence>
<dbReference type="UniPathway" id="UPA00340">
    <property type="reaction ID" value="UER00458"/>
</dbReference>
<comment type="function">
    <text evidence="9">Catalyzes the formation of acetyl phosphate from acetate and ATP. Can also catalyze the reverse reaction.</text>
</comment>
<dbReference type="GO" id="GO:0006083">
    <property type="term" value="P:acetate metabolic process"/>
    <property type="evidence" value="ECO:0007669"/>
    <property type="project" value="TreeGrafter"/>
</dbReference>
<feature type="site" description="Transition state stabilizer" evidence="9">
    <location>
        <position position="244"/>
    </location>
</feature>
<comment type="subunit">
    <text evidence="9">Homodimer.</text>
</comment>
<keyword evidence="8 9" id="KW-0460">Magnesium</keyword>
<proteinExistence type="inferred from homology"/>
<comment type="caution">
    <text evidence="11">The sequence shown here is derived from an EMBL/GenBank/DDBJ whole genome shotgun (WGS) entry which is preliminary data.</text>
</comment>
<feature type="binding site" evidence="9">
    <location>
        <begin position="286"/>
        <end position="288"/>
    </location>
    <ligand>
        <name>ATP</name>
        <dbReference type="ChEBI" id="CHEBI:30616"/>
    </ligand>
</feature>
<dbReference type="PROSITE" id="PS01075">
    <property type="entry name" value="ACETATE_KINASE_1"/>
    <property type="match status" value="1"/>
</dbReference>
<evidence type="ECO:0000256" key="2">
    <source>
        <dbReference type="ARBA" id="ARBA00022490"/>
    </source>
</evidence>
<feature type="binding site" evidence="9">
    <location>
        <position position="94"/>
    </location>
    <ligand>
        <name>substrate</name>
    </ligand>
</feature>
<keyword evidence="6 9" id="KW-0418">Kinase</keyword>
<feature type="binding site" evidence="9">
    <location>
        <position position="22"/>
    </location>
    <ligand>
        <name>ATP</name>
        <dbReference type="ChEBI" id="CHEBI:30616"/>
    </ligand>
</feature>
<evidence type="ECO:0000256" key="5">
    <source>
        <dbReference type="ARBA" id="ARBA00022741"/>
    </source>
</evidence>
<dbReference type="GO" id="GO:0000287">
    <property type="term" value="F:magnesium ion binding"/>
    <property type="evidence" value="ECO:0007669"/>
    <property type="project" value="UniProtKB-UniRule"/>
</dbReference>
<evidence type="ECO:0000256" key="1">
    <source>
        <dbReference type="ARBA" id="ARBA00008748"/>
    </source>
</evidence>
<comment type="similarity">
    <text evidence="1 9 10">Belongs to the acetokinase family.</text>
</comment>
<keyword evidence="5 9" id="KW-0547">Nucleotide-binding</keyword>
<evidence type="ECO:0000313" key="11">
    <source>
        <dbReference type="EMBL" id="KPH58279.1"/>
    </source>
</evidence>
<dbReference type="OrthoDB" id="9802453at2"/>
<evidence type="ECO:0000256" key="7">
    <source>
        <dbReference type="ARBA" id="ARBA00022840"/>
    </source>
</evidence>
<dbReference type="InterPro" id="IPR000890">
    <property type="entry name" value="Aliphatic_acid_kin_short-chain"/>
</dbReference>
<sequence>MPSQPALPRHVLVLNCGSSSLKFAILDALTSEEIISGLAERLGSSTPLIKYKYQGVKKQIELEANQAHGAAIDTLVALINDHHLADHLIAVGHRVVHGGEHFTQSVLIDDDVIKGITQAATLAPLHGHANLLGISSAQASFKGLPQIAVFDTAFHQTMEKTAYLYALPYKLYTDYGVRRYGFHGTSHFYVAEQTAKLLNQSIEHSNFISAHLGNGCSVCAIKNGKSVDTSMGLTPLEGLMMGTRSGDIDPGLFNFLTTQLDYSAQQIDDLLNKQSGLLGISELSNDCRTIEEAAVAGNEKAILALDMFCYRLAKQIAAFMVPLQRLDALIFTGGIGENSDIIRAKVIAQLSFLGLDCDNTANLAARFSKQGIISSTAANVKAVVMPTNEEWVIALDAATIAQEH</sequence>
<dbReference type="InterPro" id="IPR023865">
    <property type="entry name" value="Aliphatic_acid_kinase_CS"/>
</dbReference>
<keyword evidence="7 9" id="KW-0067">ATP-binding</keyword>
<dbReference type="CDD" id="cd24010">
    <property type="entry name" value="ASKHA_NBD_AcK_PK"/>
    <property type="match status" value="1"/>
</dbReference>
<gene>
    <name evidence="9" type="primary">ackA</name>
    <name evidence="11" type="ORF">ADS77_18025</name>
</gene>
<dbReference type="EC" id="2.7.2.1" evidence="9"/>
<feature type="binding site" evidence="9">
    <location>
        <begin position="334"/>
        <end position="338"/>
    </location>
    <ligand>
        <name>ATP</name>
        <dbReference type="ChEBI" id="CHEBI:30616"/>
    </ligand>
</feature>
<dbReference type="PATRIC" id="fig|187330.3.peg.2254"/>
<dbReference type="EMBL" id="LHPH01000026">
    <property type="protein sequence ID" value="KPH58279.1"/>
    <property type="molecule type" value="Genomic_DNA"/>
</dbReference>
<dbReference type="PRINTS" id="PR00471">
    <property type="entry name" value="ACETATEKNASE"/>
</dbReference>
<dbReference type="GO" id="GO:0005524">
    <property type="term" value="F:ATP binding"/>
    <property type="evidence" value="ECO:0007669"/>
    <property type="project" value="UniProtKB-KW"/>
</dbReference>
<reference evidence="11 12" key="1">
    <citation type="submission" date="2015-08" db="EMBL/GenBank/DDBJ databases">
        <title>Draft Genome Sequence of Pseudoalteromonas porphyrae UCD-SED14.</title>
        <authorList>
            <person name="Coil D.A."/>
            <person name="Jospin G."/>
            <person name="Lee R.D."/>
            <person name="Eisen J.A."/>
        </authorList>
    </citation>
    <scope>NUCLEOTIDE SEQUENCE [LARGE SCALE GENOMIC DNA]</scope>
    <source>
        <strain evidence="11 12">UCD-SED14</strain>
    </source>
</reference>
<dbReference type="GO" id="GO:0005829">
    <property type="term" value="C:cytosol"/>
    <property type="evidence" value="ECO:0007669"/>
    <property type="project" value="TreeGrafter"/>
</dbReference>
<keyword evidence="4 9" id="KW-0479">Metal-binding</keyword>
<dbReference type="PIRSF" id="PIRSF000722">
    <property type="entry name" value="Acetate_prop_kin"/>
    <property type="match status" value="1"/>
</dbReference>
<dbReference type="GO" id="GO:0006085">
    <property type="term" value="P:acetyl-CoA biosynthetic process"/>
    <property type="evidence" value="ECO:0007669"/>
    <property type="project" value="UniProtKB-UniRule"/>
</dbReference>
<dbReference type="Gene3D" id="3.30.420.40">
    <property type="match status" value="2"/>
</dbReference>
<keyword evidence="12" id="KW-1185">Reference proteome</keyword>
<keyword evidence="2 9" id="KW-0963">Cytoplasm</keyword>
<name>A0A0N0LW35_9GAMM</name>
<dbReference type="GO" id="GO:0008776">
    <property type="term" value="F:acetate kinase activity"/>
    <property type="evidence" value="ECO:0007669"/>
    <property type="project" value="UniProtKB-UniRule"/>
</dbReference>
<dbReference type="RefSeq" id="WP_054455668.1">
    <property type="nucleotide sequence ID" value="NZ_LHPH01000026.1"/>
</dbReference>
<dbReference type="AlphaFoldDB" id="A0A0N0LW35"/>
<feature type="site" description="Transition state stabilizer" evidence="9">
    <location>
        <position position="183"/>
    </location>
</feature>
<evidence type="ECO:0000256" key="8">
    <source>
        <dbReference type="ARBA" id="ARBA00022842"/>
    </source>
</evidence>
<dbReference type="HAMAP" id="MF_00020">
    <property type="entry name" value="Acetate_kinase"/>
    <property type="match status" value="1"/>
</dbReference>
<dbReference type="InterPro" id="IPR043129">
    <property type="entry name" value="ATPase_NBD"/>
</dbReference>
<dbReference type="PROSITE" id="PS01076">
    <property type="entry name" value="ACETATE_KINASE_2"/>
    <property type="match status" value="1"/>
</dbReference>
<dbReference type="STRING" id="187330.AMS58_18665"/>
<evidence type="ECO:0000256" key="4">
    <source>
        <dbReference type="ARBA" id="ARBA00022723"/>
    </source>
</evidence>
<dbReference type="PANTHER" id="PTHR21060">
    <property type="entry name" value="ACETATE KINASE"/>
    <property type="match status" value="1"/>
</dbReference>
<feature type="binding site" evidence="9">
    <location>
        <position position="389"/>
    </location>
    <ligand>
        <name>Mg(2+)</name>
        <dbReference type="ChEBI" id="CHEBI:18420"/>
    </ligand>
</feature>
<feature type="active site" description="Proton donor/acceptor" evidence="9">
    <location>
        <position position="151"/>
    </location>
</feature>
<comment type="catalytic activity">
    <reaction evidence="9">
        <text>acetate + ATP = acetyl phosphate + ADP</text>
        <dbReference type="Rhea" id="RHEA:11352"/>
        <dbReference type="ChEBI" id="CHEBI:22191"/>
        <dbReference type="ChEBI" id="CHEBI:30089"/>
        <dbReference type="ChEBI" id="CHEBI:30616"/>
        <dbReference type="ChEBI" id="CHEBI:456216"/>
        <dbReference type="EC" id="2.7.2.1"/>
    </reaction>
</comment>
<evidence type="ECO:0000256" key="10">
    <source>
        <dbReference type="RuleBase" id="RU003835"/>
    </source>
</evidence>
<comment type="cofactor">
    <cofactor evidence="9">
        <name>Mg(2+)</name>
        <dbReference type="ChEBI" id="CHEBI:18420"/>
    </cofactor>
    <cofactor evidence="9">
        <name>Mn(2+)</name>
        <dbReference type="ChEBI" id="CHEBI:29035"/>
    </cofactor>
    <text evidence="9">Mg(2+). Can also accept Mn(2+).</text>
</comment>
<dbReference type="Pfam" id="PF00871">
    <property type="entry name" value="Acetate_kinase"/>
    <property type="match status" value="1"/>
</dbReference>